<evidence type="ECO:0000256" key="3">
    <source>
        <dbReference type="ARBA" id="ARBA00022960"/>
    </source>
</evidence>
<dbReference type="InterPro" id="IPR005490">
    <property type="entry name" value="LD_TPept_cat_dom"/>
</dbReference>
<dbReference type="Proteomes" id="UP001596098">
    <property type="component" value="Unassembled WGS sequence"/>
</dbReference>
<dbReference type="Gene3D" id="2.40.440.10">
    <property type="entry name" value="L,D-transpeptidase catalytic domain-like"/>
    <property type="match status" value="1"/>
</dbReference>
<evidence type="ECO:0000259" key="9">
    <source>
        <dbReference type="PROSITE" id="PS52029"/>
    </source>
</evidence>
<evidence type="ECO:0000313" key="10">
    <source>
        <dbReference type="EMBL" id="MFC6152540.1"/>
    </source>
</evidence>
<evidence type="ECO:0000313" key="11">
    <source>
        <dbReference type="Proteomes" id="UP001596098"/>
    </source>
</evidence>
<dbReference type="PROSITE" id="PS52029">
    <property type="entry name" value="LD_TPASE"/>
    <property type="match status" value="1"/>
</dbReference>
<dbReference type="RefSeq" id="WP_128220848.1">
    <property type="nucleotide sequence ID" value="NZ_CP034929.1"/>
</dbReference>
<dbReference type="SUPFAM" id="SSF47090">
    <property type="entry name" value="PGBD-like"/>
    <property type="match status" value="2"/>
</dbReference>
<dbReference type="CDD" id="cd16913">
    <property type="entry name" value="YkuD_like"/>
    <property type="match status" value="1"/>
</dbReference>
<feature type="chain" id="PRO_5046007244" evidence="8">
    <location>
        <begin position="30"/>
        <end position="351"/>
    </location>
</feature>
<keyword evidence="5 6" id="KW-0961">Cell wall biogenesis/degradation</keyword>
<accession>A0ABW1QXG4</accession>
<keyword evidence="11" id="KW-1185">Reference proteome</keyword>
<proteinExistence type="predicted"/>
<evidence type="ECO:0000256" key="4">
    <source>
        <dbReference type="ARBA" id="ARBA00022984"/>
    </source>
</evidence>
<dbReference type="Gene3D" id="1.10.101.10">
    <property type="entry name" value="PGBD-like superfamily/PGBD"/>
    <property type="match status" value="2"/>
</dbReference>
<reference evidence="11" key="1">
    <citation type="journal article" date="2019" name="Int. J. Syst. Evol. Microbiol.">
        <title>The Global Catalogue of Microorganisms (GCM) 10K type strain sequencing project: providing services to taxonomists for standard genome sequencing and annotation.</title>
        <authorList>
            <consortium name="The Broad Institute Genomics Platform"/>
            <consortium name="The Broad Institute Genome Sequencing Center for Infectious Disease"/>
            <person name="Wu L."/>
            <person name="Ma J."/>
        </authorList>
    </citation>
    <scope>NUCLEOTIDE SEQUENCE [LARGE SCALE GENOMIC DNA]</scope>
    <source>
        <strain evidence="11">DFY28</strain>
    </source>
</reference>
<dbReference type="EMBL" id="JBHSQI010000001">
    <property type="protein sequence ID" value="MFC6152540.1"/>
    <property type="molecule type" value="Genomic_DNA"/>
</dbReference>
<feature type="compositionally biased region" description="Low complexity" evidence="7">
    <location>
        <begin position="30"/>
        <end position="48"/>
    </location>
</feature>
<evidence type="ECO:0000256" key="7">
    <source>
        <dbReference type="SAM" id="MobiDB-lite"/>
    </source>
</evidence>
<keyword evidence="8" id="KW-0732">Signal</keyword>
<feature type="active site" description="Nucleophile" evidence="6">
    <location>
        <position position="323"/>
    </location>
</feature>
<dbReference type="Pfam" id="PF01471">
    <property type="entry name" value="PG_binding_1"/>
    <property type="match status" value="2"/>
</dbReference>
<dbReference type="InterPro" id="IPR002477">
    <property type="entry name" value="Peptidoglycan-bd-like"/>
</dbReference>
<protein>
    <submittedName>
        <fullName evidence="10">Peptidoglycan-binding protein</fullName>
    </submittedName>
</protein>
<dbReference type="InterPro" id="IPR038063">
    <property type="entry name" value="Transpep_catalytic_dom"/>
</dbReference>
<evidence type="ECO:0000256" key="6">
    <source>
        <dbReference type="PROSITE-ProRule" id="PRU01373"/>
    </source>
</evidence>
<evidence type="ECO:0000256" key="8">
    <source>
        <dbReference type="SAM" id="SignalP"/>
    </source>
</evidence>
<evidence type="ECO:0000256" key="1">
    <source>
        <dbReference type="ARBA" id="ARBA00004752"/>
    </source>
</evidence>
<evidence type="ECO:0000256" key="2">
    <source>
        <dbReference type="ARBA" id="ARBA00022679"/>
    </source>
</evidence>
<dbReference type="SUPFAM" id="SSF141523">
    <property type="entry name" value="L,D-transpeptidase catalytic domain-like"/>
    <property type="match status" value="1"/>
</dbReference>
<feature type="active site" description="Proton donor/acceptor" evidence="6">
    <location>
        <position position="306"/>
    </location>
</feature>
<keyword evidence="2" id="KW-0808">Transferase</keyword>
<dbReference type="InterPro" id="IPR050979">
    <property type="entry name" value="LD-transpeptidase"/>
</dbReference>
<organism evidence="10 11">
    <name type="scientific">Nocardioides yefusunii</name>
    <dbReference type="NCBI Taxonomy" id="2500546"/>
    <lineage>
        <taxon>Bacteria</taxon>
        <taxon>Bacillati</taxon>
        <taxon>Actinomycetota</taxon>
        <taxon>Actinomycetes</taxon>
        <taxon>Propionibacteriales</taxon>
        <taxon>Nocardioidaceae</taxon>
        <taxon>Nocardioides</taxon>
    </lineage>
</organism>
<dbReference type="PANTHER" id="PTHR30582">
    <property type="entry name" value="L,D-TRANSPEPTIDASE"/>
    <property type="match status" value="1"/>
</dbReference>
<evidence type="ECO:0000256" key="5">
    <source>
        <dbReference type="ARBA" id="ARBA00023316"/>
    </source>
</evidence>
<feature type="signal peptide" evidence="8">
    <location>
        <begin position="1"/>
        <end position="29"/>
    </location>
</feature>
<dbReference type="InterPro" id="IPR036366">
    <property type="entry name" value="PGBDSf"/>
</dbReference>
<comment type="pathway">
    <text evidence="1 6">Cell wall biogenesis; peptidoglycan biosynthesis.</text>
</comment>
<sequence>MKTLRLARRLGVVATATALVLLSTTPGHAAPAAGAPEATAPTAPALPGKVRLGTKSSDVRILQSRLNQLGLHDDYITATFDEDTRHAVAVFQKRNKLKGASGVAGKTVWKKLYAVTRAPSKAELRNDYTVGKVLLKKGSKNTRVRTLEARLKQQKVFSGKVNATYDAKTVKAVKKFQAKVKIPVSGKVDARTLAKLEARTRTPNRTELFNLTVHGSALDARCKTGRVLCIDKSTNSMRWVVDGVVTSFKAGGATKTSIDVRFGNVTKTPTREGEFTVFRKSRDHVSSLYGSPMPFAMFFSGGQAVHFSSDFAARGYNGASHGCVNVRDRAAIVKLFDDIVRLGDKVVVYRS</sequence>
<gene>
    <name evidence="10" type="ORF">ACFPWU_02535</name>
</gene>
<keyword evidence="3 6" id="KW-0133">Cell shape</keyword>
<dbReference type="PANTHER" id="PTHR30582:SF33">
    <property type="entry name" value="EXPORTED PROTEIN"/>
    <property type="match status" value="1"/>
</dbReference>
<feature type="region of interest" description="Disordered" evidence="7">
    <location>
        <begin position="30"/>
        <end position="49"/>
    </location>
</feature>
<keyword evidence="4 6" id="KW-0573">Peptidoglycan synthesis</keyword>
<dbReference type="InterPro" id="IPR036365">
    <property type="entry name" value="PGBD-like_sf"/>
</dbReference>
<comment type="caution">
    <text evidence="10">The sequence shown here is derived from an EMBL/GenBank/DDBJ whole genome shotgun (WGS) entry which is preliminary data.</text>
</comment>
<dbReference type="Pfam" id="PF03734">
    <property type="entry name" value="YkuD"/>
    <property type="match status" value="1"/>
</dbReference>
<feature type="domain" description="L,D-TPase catalytic" evidence="9">
    <location>
        <begin position="226"/>
        <end position="349"/>
    </location>
</feature>
<name>A0ABW1QXG4_9ACTN</name>